<evidence type="ECO:0000259" key="1">
    <source>
        <dbReference type="Pfam" id="PF07811"/>
    </source>
</evidence>
<feature type="domain" description="TadE-like" evidence="1">
    <location>
        <begin position="7"/>
        <end position="49"/>
    </location>
</feature>
<gene>
    <name evidence="2" type="ORF">HNR23_005010</name>
</gene>
<dbReference type="Pfam" id="PF07811">
    <property type="entry name" value="TadE"/>
    <property type="match status" value="1"/>
</dbReference>
<dbReference type="InterPro" id="IPR012495">
    <property type="entry name" value="TadE-like_dom"/>
</dbReference>
<name>A0A7X0D828_9ACTN</name>
<dbReference type="Proteomes" id="UP000546642">
    <property type="component" value="Unassembled WGS sequence"/>
</dbReference>
<dbReference type="EMBL" id="JACHDS010000001">
    <property type="protein sequence ID" value="MBB6174950.1"/>
    <property type="molecule type" value="Genomic_DNA"/>
</dbReference>
<reference evidence="2 3" key="1">
    <citation type="submission" date="2020-08" db="EMBL/GenBank/DDBJ databases">
        <title>Sequencing the genomes of 1000 actinobacteria strains.</title>
        <authorList>
            <person name="Klenk H.-P."/>
        </authorList>
    </citation>
    <scope>NUCLEOTIDE SEQUENCE [LARGE SCALE GENOMIC DNA]</scope>
    <source>
        <strain evidence="2 3">DSM 46659</strain>
    </source>
</reference>
<protein>
    <submittedName>
        <fullName evidence="2">Flp pilus assembly protein TadG</fullName>
    </submittedName>
</protein>
<dbReference type="RefSeq" id="WP_184079319.1">
    <property type="nucleotide sequence ID" value="NZ_JACHDS010000001.1"/>
</dbReference>
<sequence>MKRRDVGGASVELALLTPLLVLFALLVVLAYRTVSADFTANTVAHAAARAATLQRTPEAAQSAAHRTAADALRTHDLSCASYSLELDTSGLQPGSTVSARLTCRAELGDLTGLRVPGSYVTHGTATAVVDTYRGQP</sequence>
<evidence type="ECO:0000313" key="2">
    <source>
        <dbReference type="EMBL" id="MBB6174950.1"/>
    </source>
</evidence>
<dbReference type="AlphaFoldDB" id="A0A7X0D828"/>
<keyword evidence="3" id="KW-1185">Reference proteome</keyword>
<comment type="caution">
    <text evidence="2">The sequence shown here is derived from an EMBL/GenBank/DDBJ whole genome shotgun (WGS) entry which is preliminary data.</text>
</comment>
<accession>A0A7X0D828</accession>
<evidence type="ECO:0000313" key="3">
    <source>
        <dbReference type="Proteomes" id="UP000546642"/>
    </source>
</evidence>
<organism evidence="2 3">
    <name type="scientific">Nocardiopsis mwathae</name>
    <dbReference type="NCBI Taxonomy" id="1472723"/>
    <lineage>
        <taxon>Bacteria</taxon>
        <taxon>Bacillati</taxon>
        <taxon>Actinomycetota</taxon>
        <taxon>Actinomycetes</taxon>
        <taxon>Streptosporangiales</taxon>
        <taxon>Nocardiopsidaceae</taxon>
        <taxon>Nocardiopsis</taxon>
    </lineage>
</organism>
<proteinExistence type="predicted"/>